<keyword evidence="1" id="KW-0479">Metal-binding</keyword>
<evidence type="ECO:0000313" key="1">
    <source>
        <dbReference type="EMBL" id="SHF53380.1"/>
    </source>
</evidence>
<organism evidence="1 2">
    <name type="scientific">Streptoalloteichus hindustanus</name>
    <dbReference type="NCBI Taxonomy" id="2017"/>
    <lineage>
        <taxon>Bacteria</taxon>
        <taxon>Bacillati</taxon>
        <taxon>Actinomycetota</taxon>
        <taxon>Actinomycetes</taxon>
        <taxon>Pseudonocardiales</taxon>
        <taxon>Pseudonocardiaceae</taxon>
        <taxon>Streptoalloteichus</taxon>
    </lineage>
</organism>
<feature type="non-terminal residue" evidence="1">
    <location>
        <position position="74"/>
    </location>
</feature>
<reference evidence="1 2" key="1">
    <citation type="submission" date="2016-11" db="EMBL/GenBank/DDBJ databases">
        <authorList>
            <person name="Jaros S."/>
            <person name="Januszkiewicz K."/>
            <person name="Wedrychowicz H."/>
        </authorList>
    </citation>
    <scope>NUCLEOTIDE SEQUENCE [LARGE SCALE GENOMIC DNA]</scope>
    <source>
        <strain evidence="1 2">DSM 44523</strain>
    </source>
</reference>
<dbReference type="AlphaFoldDB" id="A0A1M5CFB0"/>
<keyword evidence="2" id="KW-1185">Reference proteome</keyword>
<gene>
    <name evidence="1" type="ORF">SAMN05444320_1041</name>
</gene>
<dbReference type="OrthoDB" id="5188746at2"/>
<dbReference type="Proteomes" id="UP000184501">
    <property type="component" value="Unassembled WGS sequence"/>
</dbReference>
<dbReference type="EMBL" id="FQVN01000004">
    <property type="protein sequence ID" value="SHF53380.1"/>
    <property type="molecule type" value="Genomic_DNA"/>
</dbReference>
<protein>
    <submittedName>
        <fullName evidence="1">Zinc-finger</fullName>
    </submittedName>
</protein>
<dbReference type="InterPro" id="IPR031795">
    <property type="entry name" value="Zf-HC3"/>
</dbReference>
<dbReference type="GO" id="GO:0008270">
    <property type="term" value="F:zinc ion binding"/>
    <property type="evidence" value="ECO:0007669"/>
    <property type="project" value="UniProtKB-KW"/>
</dbReference>
<accession>A0A1M5CFB0</accession>
<evidence type="ECO:0000313" key="2">
    <source>
        <dbReference type="Proteomes" id="UP000184501"/>
    </source>
</evidence>
<name>A0A1M5CFB0_STRHI</name>
<keyword evidence="1" id="KW-0863">Zinc-finger</keyword>
<dbReference type="RefSeq" id="WP_073482790.1">
    <property type="nucleotide sequence ID" value="NZ_FQVN01000004.1"/>
</dbReference>
<proteinExistence type="predicted"/>
<dbReference type="STRING" id="2017.SAMN05444320_1041"/>
<dbReference type="Pfam" id="PF16827">
    <property type="entry name" value="zf-HC3"/>
    <property type="match status" value="1"/>
</dbReference>
<keyword evidence="1" id="KW-0862">Zinc</keyword>
<sequence length="74" mass="8397">MSDTFPYHSYTWLPHDGARHAYPGEKQPDGQAVTTYCRLAATATTYDNPRAPERLWPECPTCKTLVDQVADRRA</sequence>